<dbReference type="AlphaFoldDB" id="A0A8H3PHK7"/>
<dbReference type="EMBL" id="CAJPDT010000138">
    <property type="protein sequence ID" value="CAF9940878.1"/>
    <property type="molecule type" value="Genomic_DNA"/>
</dbReference>
<proteinExistence type="predicted"/>
<feature type="compositionally biased region" description="Pro residues" evidence="1">
    <location>
        <begin position="1"/>
        <end position="12"/>
    </location>
</feature>
<sequence length="308" mass="33757">MSTTPPPPPTFPTTPYTPATPHHPFPHPPSSFHRADESPDTDFYATPRFVTHIDEHAIALLKTYYAATLPRQGRILDLCSSWVSHFPPALHEAAVAAKKRQAHGGPINTSGPSSEQKQAQEREEQEEQEQEEQEQEEQEQEAKEDATTLTVLGLGLNAPELAANPILSTLLLQNLNTSPTLPASLFPLSATVCVVSIDYLTQPLQVLSSLRERTVEGGSVHLVVSNRCFPTKVVERWLRIGEEERLRMVGDYLWWSGWRGVEIVEVCDGRGRGGGLMGVFGGVDPLWVVRAVKGGEEGGGGEREKSGV</sequence>
<dbReference type="PANTHER" id="PTHR43036:SF2">
    <property type="entry name" value="OS04G0481300 PROTEIN"/>
    <property type="match status" value="1"/>
</dbReference>
<dbReference type="Proteomes" id="UP000664534">
    <property type="component" value="Unassembled WGS sequence"/>
</dbReference>
<name>A0A8H3PHK7_9LECA</name>
<feature type="compositionally biased region" description="Acidic residues" evidence="1">
    <location>
        <begin position="123"/>
        <end position="139"/>
    </location>
</feature>
<keyword evidence="3" id="KW-1185">Reference proteome</keyword>
<dbReference type="OrthoDB" id="2013972at2759"/>
<comment type="caution">
    <text evidence="2">The sequence shown here is derived from an EMBL/GenBank/DDBJ whole genome shotgun (WGS) entry which is preliminary data.</text>
</comment>
<evidence type="ECO:0000256" key="1">
    <source>
        <dbReference type="SAM" id="MobiDB-lite"/>
    </source>
</evidence>
<evidence type="ECO:0000313" key="2">
    <source>
        <dbReference type="EMBL" id="CAF9940878.1"/>
    </source>
</evidence>
<feature type="region of interest" description="Disordered" evidence="1">
    <location>
        <begin position="95"/>
        <end position="145"/>
    </location>
</feature>
<reference evidence="2" key="1">
    <citation type="submission" date="2021-03" db="EMBL/GenBank/DDBJ databases">
        <authorList>
            <person name="Tagirdzhanova G."/>
        </authorList>
    </citation>
    <scope>NUCLEOTIDE SEQUENCE</scope>
</reference>
<gene>
    <name evidence="2" type="ORF">IMSHALPRED_002202</name>
</gene>
<organism evidence="2 3">
    <name type="scientific">Imshaugia aleurites</name>
    <dbReference type="NCBI Taxonomy" id="172621"/>
    <lineage>
        <taxon>Eukaryota</taxon>
        <taxon>Fungi</taxon>
        <taxon>Dikarya</taxon>
        <taxon>Ascomycota</taxon>
        <taxon>Pezizomycotina</taxon>
        <taxon>Lecanoromycetes</taxon>
        <taxon>OSLEUM clade</taxon>
        <taxon>Lecanoromycetidae</taxon>
        <taxon>Lecanorales</taxon>
        <taxon>Lecanorineae</taxon>
        <taxon>Parmeliaceae</taxon>
        <taxon>Imshaugia</taxon>
    </lineage>
</organism>
<protein>
    <recommendedName>
        <fullName evidence="4">S-adenosyl-L-methionine-dependent methyltransferase</fullName>
    </recommendedName>
</protein>
<evidence type="ECO:0008006" key="4">
    <source>
        <dbReference type="Google" id="ProtNLM"/>
    </source>
</evidence>
<accession>A0A8H3PHK7</accession>
<evidence type="ECO:0000313" key="3">
    <source>
        <dbReference type="Proteomes" id="UP000664534"/>
    </source>
</evidence>
<dbReference type="PANTHER" id="PTHR43036">
    <property type="entry name" value="OSJNBB0011N17.9 PROTEIN"/>
    <property type="match status" value="1"/>
</dbReference>
<feature type="region of interest" description="Disordered" evidence="1">
    <location>
        <begin position="1"/>
        <end position="39"/>
    </location>
</feature>